<accession>A0A8T5GDQ6</accession>
<organism evidence="1 2">
    <name type="scientific">Candidatus Iainarchaeum sp</name>
    <dbReference type="NCBI Taxonomy" id="3101447"/>
    <lineage>
        <taxon>Archaea</taxon>
        <taxon>Candidatus Iainarchaeota</taxon>
        <taxon>Candidatus Iainarchaeia</taxon>
        <taxon>Candidatus Iainarchaeales</taxon>
        <taxon>Candidatus Iainarchaeaceae</taxon>
        <taxon>Candidatus Iainarchaeum</taxon>
    </lineage>
</organism>
<dbReference type="AlphaFoldDB" id="A0A8T5GDQ6"/>
<proteinExistence type="predicted"/>
<evidence type="ECO:0000313" key="2">
    <source>
        <dbReference type="Proteomes" id="UP000722459"/>
    </source>
</evidence>
<dbReference type="EMBL" id="JABJNZ010000023">
    <property type="protein sequence ID" value="MBT4870264.1"/>
    <property type="molecule type" value="Genomic_DNA"/>
</dbReference>
<protein>
    <submittedName>
        <fullName evidence="1">Uncharacterized protein</fullName>
    </submittedName>
</protein>
<sequence>MRIANFFKNLFKKDNVVKELTKELKEEIYAEEEETPAQKVEIASIWDYLEFNENTQAAHLASVIRYDEWVSMDEIRRRIWDLFQIDYKNERSLYPYLKTMVDLGLIETSNIGGKRKWRKRDLLIKIKDKKKEVEEIAIPQALSK</sequence>
<gene>
    <name evidence="1" type="ORF">HON47_01685</name>
</gene>
<evidence type="ECO:0000313" key="1">
    <source>
        <dbReference type="EMBL" id="MBT4870264.1"/>
    </source>
</evidence>
<reference evidence="1" key="1">
    <citation type="journal article" date="2021" name="ISME J.">
        <title>Mercury methylation by metabolically versatile and cosmopolitan marine bacteria.</title>
        <authorList>
            <person name="Lin H."/>
            <person name="Ascher D.B."/>
            <person name="Myung Y."/>
            <person name="Lamborg C.H."/>
            <person name="Hallam S.J."/>
            <person name="Gionfriddo C.M."/>
            <person name="Holt K.E."/>
            <person name="Moreau J.W."/>
        </authorList>
    </citation>
    <scope>NUCLEOTIDE SEQUENCE</scope>
    <source>
        <strain evidence="1">SI075_bin30</strain>
    </source>
</reference>
<name>A0A8T5GDQ6_9ARCH</name>
<comment type="caution">
    <text evidence="1">The sequence shown here is derived from an EMBL/GenBank/DDBJ whole genome shotgun (WGS) entry which is preliminary data.</text>
</comment>
<dbReference type="Proteomes" id="UP000722459">
    <property type="component" value="Unassembled WGS sequence"/>
</dbReference>